<dbReference type="Proteomes" id="UP000015530">
    <property type="component" value="Unassembled WGS sequence"/>
</dbReference>
<dbReference type="AlphaFoldDB" id="T0KBS0"/>
<dbReference type="HOGENOM" id="CLU_3351022_0_0_1"/>
<proteinExistence type="predicted"/>
<accession>T0KBS0</accession>
<sequence>MTLDDSSKSVPGFGARHWSPGMLQPIPPLPTATHFPS</sequence>
<evidence type="ECO:0000313" key="2">
    <source>
        <dbReference type="EMBL" id="EQB52837.1"/>
    </source>
</evidence>
<evidence type="ECO:0000313" key="3">
    <source>
        <dbReference type="Proteomes" id="UP000015530"/>
    </source>
</evidence>
<gene>
    <name evidence="2" type="ORF">CGLO_07502</name>
</gene>
<reference evidence="3" key="1">
    <citation type="journal article" date="2013" name="Mol. Plant Microbe Interact.">
        <title>Global aspects of pacC regulation of pathogenicity genes in Colletotrichum gloeosporioides as revealed by transcriptome analysis.</title>
        <authorList>
            <person name="Alkan N."/>
            <person name="Meng X."/>
            <person name="Friedlander G."/>
            <person name="Reuveni E."/>
            <person name="Sukno S."/>
            <person name="Sherman A."/>
            <person name="Thon M."/>
            <person name="Fluhr R."/>
            <person name="Prusky D."/>
        </authorList>
    </citation>
    <scope>NUCLEOTIDE SEQUENCE [LARGE SCALE GENOMIC DNA]</scope>
    <source>
        <strain evidence="3">Cg-14</strain>
    </source>
</reference>
<dbReference type="EMBL" id="AMYD01001504">
    <property type="protein sequence ID" value="EQB52837.1"/>
    <property type="molecule type" value="Genomic_DNA"/>
</dbReference>
<feature type="region of interest" description="Disordered" evidence="1">
    <location>
        <begin position="1"/>
        <end position="37"/>
    </location>
</feature>
<comment type="caution">
    <text evidence="2">The sequence shown here is derived from an EMBL/GenBank/DDBJ whole genome shotgun (WGS) entry which is preliminary data.</text>
</comment>
<evidence type="ECO:0000256" key="1">
    <source>
        <dbReference type="SAM" id="MobiDB-lite"/>
    </source>
</evidence>
<protein>
    <submittedName>
        <fullName evidence="2">Uncharacterized protein</fullName>
    </submittedName>
</protein>
<name>T0KBS0_COLGC</name>
<organism evidence="2 3">
    <name type="scientific">Colletotrichum gloeosporioides (strain Cg-14)</name>
    <name type="common">Anthracnose fungus</name>
    <name type="synonym">Glomerella cingulata</name>
    <dbReference type="NCBI Taxonomy" id="1237896"/>
    <lineage>
        <taxon>Eukaryota</taxon>
        <taxon>Fungi</taxon>
        <taxon>Dikarya</taxon>
        <taxon>Ascomycota</taxon>
        <taxon>Pezizomycotina</taxon>
        <taxon>Sordariomycetes</taxon>
        <taxon>Hypocreomycetidae</taxon>
        <taxon>Glomerellales</taxon>
        <taxon>Glomerellaceae</taxon>
        <taxon>Colletotrichum</taxon>
        <taxon>Colletotrichum gloeosporioides species complex</taxon>
    </lineage>
</organism>